<keyword evidence="1" id="KW-0732">Signal</keyword>
<evidence type="ECO:0000313" key="3">
    <source>
        <dbReference type="Proteomes" id="UP000594638"/>
    </source>
</evidence>
<comment type="caution">
    <text evidence="2">The sequence shown here is derived from an EMBL/GenBank/DDBJ whole genome shotgun (WGS) entry which is preliminary data.</text>
</comment>
<keyword evidence="3" id="KW-1185">Reference proteome</keyword>
<dbReference type="EMBL" id="CACTIH010003518">
    <property type="protein sequence ID" value="CAA2977394.1"/>
    <property type="molecule type" value="Genomic_DNA"/>
</dbReference>
<organism evidence="2 3">
    <name type="scientific">Olea europaea subsp. europaea</name>
    <dbReference type="NCBI Taxonomy" id="158383"/>
    <lineage>
        <taxon>Eukaryota</taxon>
        <taxon>Viridiplantae</taxon>
        <taxon>Streptophyta</taxon>
        <taxon>Embryophyta</taxon>
        <taxon>Tracheophyta</taxon>
        <taxon>Spermatophyta</taxon>
        <taxon>Magnoliopsida</taxon>
        <taxon>eudicotyledons</taxon>
        <taxon>Gunneridae</taxon>
        <taxon>Pentapetalae</taxon>
        <taxon>asterids</taxon>
        <taxon>lamiids</taxon>
        <taxon>Lamiales</taxon>
        <taxon>Oleaceae</taxon>
        <taxon>Oleeae</taxon>
        <taxon>Olea</taxon>
    </lineage>
</organism>
<name>A0A8S0RE71_OLEEU</name>
<dbReference type="Gramene" id="OE9A006798T1">
    <property type="protein sequence ID" value="OE9A006798C1"/>
    <property type="gene ID" value="OE9A006798"/>
</dbReference>
<proteinExistence type="predicted"/>
<evidence type="ECO:0000256" key="1">
    <source>
        <dbReference type="SAM" id="SignalP"/>
    </source>
</evidence>
<protein>
    <recommendedName>
        <fullName evidence="4">Secreted protein</fullName>
    </recommendedName>
</protein>
<dbReference type="AlphaFoldDB" id="A0A8S0RE71"/>
<evidence type="ECO:0008006" key="4">
    <source>
        <dbReference type="Google" id="ProtNLM"/>
    </source>
</evidence>
<evidence type="ECO:0000313" key="2">
    <source>
        <dbReference type="EMBL" id="CAA2977394.1"/>
    </source>
</evidence>
<feature type="chain" id="PRO_5035843114" description="Secreted protein" evidence="1">
    <location>
        <begin position="22"/>
        <end position="108"/>
    </location>
</feature>
<dbReference type="Proteomes" id="UP000594638">
    <property type="component" value="Unassembled WGS sequence"/>
</dbReference>
<reference evidence="2 3" key="1">
    <citation type="submission" date="2019-12" db="EMBL/GenBank/DDBJ databases">
        <authorList>
            <person name="Alioto T."/>
            <person name="Alioto T."/>
            <person name="Gomez Garrido J."/>
        </authorList>
    </citation>
    <scope>NUCLEOTIDE SEQUENCE [LARGE SCALE GENOMIC DNA]</scope>
</reference>
<feature type="non-terminal residue" evidence="2">
    <location>
        <position position="108"/>
    </location>
</feature>
<accession>A0A8S0RE71</accession>
<gene>
    <name evidence="2" type="ORF">OLEA9_A006798</name>
</gene>
<feature type="signal peptide" evidence="1">
    <location>
        <begin position="1"/>
        <end position="21"/>
    </location>
</feature>
<sequence>MVSWLMASLVVLIVAVVLVWGDVRSLKWPSTGGQFGAGHVQGGHHRVWRGARVVARARNRRVRAHAVLLLLLHLTRVLRVMMRALLAAIRAELPIARAPVREPNLLVV</sequence>